<evidence type="ECO:0000256" key="7">
    <source>
        <dbReference type="ARBA" id="ARBA00022729"/>
    </source>
</evidence>
<evidence type="ECO:0000256" key="8">
    <source>
        <dbReference type="ARBA" id="ARBA00023004"/>
    </source>
</evidence>
<dbReference type="Pfam" id="PF00593">
    <property type="entry name" value="TonB_dep_Rec_b-barrel"/>
    <property type="match status" value="1"/>
</dbReference>
<proteinExistence type="inferred from homology"/>
<evidence type="ECO:0000256" key="12">
    <source>
        <dbReference type="ARBA" id="ARBA00023170"/>
    </source>
</evidence>
<gene>
    <name evidence="19" type="ORF">J057_02815</name>
</gene>
<dbReference type="Gene3D" id="2.40.170.20">
    <property type="entry name" value="TonB-dependent receptor, beta-barrel domain"/>
    <property type="match status" value="1"/>
</dbReference>
<comment type="caution">
    <text evidence="19">The sequence shown here is derived from an EMBL/GenBank/DDBJ whole genome shotgun (WGS) entry which is preliminary data.</text>
</comment>
<evidence type="ECO:0000256" key="2">
    <source>
        <dbReference type="ARBA" id="ARBA00009810"/>
    </source>
</evidence>
<keyword evidence="7" id="KW-0732">Signal</keyword>
<dbReference type="InterPro" id="IPR039426">
    <property type="entry name" value="TonB-dep_rcpt-like"/>
</dbReference>
<evidence type="ECO:0000256" key="4">
    <source>
        <dbReference type="ARBA" id="ARBA00022452"/>
    </source>
</evidence>
<keyword evidence="8" id="KW-0408">Iron</keyword>
<dbReference type="CDD" id="cd01347">
    <property type="entry name" value="ligand_gated_channel"/>
    <property type="match status" value="1"/>
</dbReference>
<dbReference type="PANTHER" id="PTHR30069:SF42">
    <property type="entry name" value="FERRIC AEROBACTIN RECEPTOR"/>
    <property type="match status" value="1"/>
</dbReference>
<evidence type="ECO:0000256" key="13">
    <source>
        <dbReference type="ARBA" id="ARBA00023237"/>
    </source>
</evidence>
<dbReference type="Proteomes" id="UP000013165">
    <property type="component" value="Unassembled WGS sequence"/>
</dbReference>
<dbReference type="InterPro" id="IPR012910">
    <property type="entry name" value="Plug_dom"/>
</dbReference>
<dbReference type="Pfam" id="PF07715">
    <property type="entry name" value="Plug"/>
    <property type="match status" value="1"/>
</dbReference>
<keyword evidence="11 15" id="KW-0472">Membrane</keyword>
<dbReference type="HOGENOM" id="CLU_015930_1_0_6"/>
<evidence type="ECO:0000313" key="19">
    <source>
        <dbReference type="EMBL" id="ENO16603.1"/>
    </source>
</evidence>
<dbReference type="PATRIC" id="fig|626887.3.peg.542"/>
<keyword evidence="4 15" id="KW-1134">Transmembrane beta strand</keyword>
<keyword evidence="20" id="KW-1185">Reference proteome</keyword>
<dbReference type="SUPFAM" id="SSF56935">
    <property type="entry name" value="Porins"/>
    <property type="match status" value="1"/>
</dbReference>
<dbReference type="InterPro" id="IPR036942">
    <property type="entry name" value="Beta-barrel_TonB_sf"/>
</dbReference>
<dbReference type="STRING" id="626887.J057_02815"/>
<evidence type="ECO:0000256" key="1">
    <source>
        <dbReference type="ARBA" id="ARBA00004571"/>
    </source>
</evidence>
<dbReference type="OrthoDB" id="8670144at2"/>
<comment type="similarity">
    <text evidence="2 15 16">Belongs to the TonB-dependent receptor family.</text>
</comment>
<evidence type="ECO:0000256" key="16">
    <source>
        <dbReference type="RuleBase" id="RU003357"/>
    </source>
</evidence>
<dbReference type="GO" id="GO:0015344">
    <property type="term" value="F:siderophore uptake transmembrane transporter activity"/>
    <property type="evidence" value="ECO:0007669"/>
    <property type="project" value="TreeGrafter"/>
</dbReference>
<evidence type="ECO:0000256" key="5">
    <source>
        <dbReference type="ARBA" id="ARBA00022496"/>
    </source>
</evidence>
<name>N6X673_9GAMM</name>
<evidence type="ECO:0000256" key="15">
    <source>
        <dbReference type="PROSITE-ProRule" id="PRU01360"/>
    </source>
</evidence>
<protein>
    <recommendedName>
        <fullName evidence="14">Ferric aerobactin receptor</fullName>
    </recommendedName>
</protein>
<dbReference type="Gene3D" id="2.170.130.10">
    <property type="entry name" value="TonB-dependent receptor, plug domain"/>
    <property type="match status" value="1"/>
</dbReference>
<accession>N6X673</accession>
<dbReference type="PANTHER" id="PTHR30069">
    <property type="entry name" value="TONB-DEPENDENT OUTER MEMBRANE RECEPTOR"/>
    <property type="match status" value="1"/>
</dbReference>
<evidence type="ECO:0000256" key="3">
    <source>
        <dbReference type="ARBA" id="ARBA00022448"/>
    </source>
</evidence>
<evidence type="ECO:0000256" key="10">
    <source>
        <dbReference type="ARBA" id="ARBA00023077"/>
    </source>
</evidence>
<sequence>MNFGSRHPLSRGIKAVLGLSLMSTLPPVEAMESGAAKLDELVVVGTRTPTQISEVPGTVWVVEQEQLVEQVQAGKTLKQALGQLIPGLDVGPQGRTNYGQNMRGRSVLVMIDGVSLNSSRSVSRQFDSIDPFNIERIEVLSGATSLYGGGSTGGIINIITRKGESGGPHFTSQVGATSGFNDSDDLDTRVAQSVSGGTDRIQGRLGVALEKKGGQFDADGDQIKPDITQTDLQYNRSVDVTGNLGIELTSDQRLDITAQYYDSRYDGDRGLYLGEDFDAVTGVDRNAFAIRDGVDFDQEPATERYQVNLNYQAFDVLGHTFYAQAYTRSEEFSFHPFPYVKLNDSGAIRTGSYYSASKQNTDLSGMKLLLEREQDTWRFSYGADYSHETFDATQMLFDFDTAAETGGLVAQEADRVGRYPGITIDTFAPYFQAEKELTANWRISGGVRYERTWVEVDDFVDSDYQVMASQGLIGSAEAVPGGKNDYEEALFNLGTVYDLGGGQQVWANYSQGFELPDPAKFYGQGKYAMTGGEAVLVDSVNVEDSPLQAIKTDQVELGWRNSSEAWDAQVALYYAWSDKALSYDRDTLSVQVNEQKTRDYGVEASAVYRFAEYWEVGGTTHLTRSQQKVDGDWQDRAVTAASLSKVTGHVGWQDRLNQARLQGTRVIPLDDDAGQQIDGYTLFDLTGTRELPFGRLSLGISNLLDEDYSTIWGQRSVIFYSSYGPEEMFDYKGRGRTYTLTYTADY</sequence>
<organism evidence="19 20">
    <name type="scientific">Marinobacter nanhaiticus D15-8W</name>
    <dbReference type="NCBI Taxonomy" id="626887"/>
    <lineage>
        <taxon>Bacteria</taxon>
        <taxon>Pseudomonadati</taxon>
        <taxon>Pseudomonadota</taxon>
        <taxon>Gammaproteobacteria</taxon>
        <taxon>Pseudomonadales</taxon>
        <taxon>Marinobacteraceae</taxon>
        <taxon>Marinobacter</taxon>
    </lineage>
</organism>
<dbReference type="FunFam" id="2.40.170.20:FF:000007">
    <property type="entry name" value="Ferric aerobactin receptor"/>
    <property type="match status" value="1"/>
</dbReference>
<dbReference type="AlphaFoldDB" id="N6X673"/>
<dbReference type="PROSITE" id="PS52016">
    <property type="entry name" value="TONB_DEPENDENT_REC_3"/>
    <property type="match status" value="1"/>
</dbReference>
<keyword evidence="12 19" id="KW-0675">Receptor</keyword>
<keyword evidence="6 15" id="KW-0812">Transmembrane</keyword>
<dbReference type="eggNOG" id="COG4206">
    <property type="taxonomic scope" value="Bacteria"/>
</dbReference>
<keyword evidence="5" id="KW-0410">Iron transport</keyword>
<dbReference type="EMBL" id="APLQ01000010">
    <property type="protein sequence ID" value="ENO16603.1"/>
    <property type="molecule type" value="Genomic_DNA"/>
</dbReference>
<keyword evidence="13 15" id="KW-0998">Cell outer membrane</keyword>
<feature type="domain" description="TonB-dependent receptor plug" evidence="18">
    <location>
        <begin position="53"/>
        <end position="155"/>
    </location>
</feature>
<dbReference type="RefSeq" id="WP_004583113.1">
    <property type="nucleotide sequence ID" value="NZ_AP028878.1"/>
</dbReference>
<dbReference type="GO" id="GO:0038023">
    <property type="term" value="F:signaling receptor activity"/>
    <property type="evidence" value="ECO:0007669"/>
    <property type="project" value="InterPro"/>
</dbReference>
<feature type="domain" description="TonB-dependent receptor-like beta-barrel" evidence="17">
    <location>
        <begin position="247"/>
        <end position="703"/>
    </location>
</feature>
<evidence type="ECO:0000259" key="17">
    <source>
        <dbReference type="Pfam" id="PF00593"/>
    </source>
</evidence>
<dbReference type="InterPro" id="IPR010105">
    <property type="entry name" value="TonB_sidphr_rcpt"/>
</dbReference>
<evidence type="ECO:0000259" key="18">
    <source>
        <dbReference type="Pfam" id="PF07715"/>
    </source>
</evidence>
<dbReference type="NCBIfam" id="TIGR01783">
    <property type="entry name" value="TonB-siderophor"/>
    <property type="match status" value="1"/>
</dbReference>
<dbReference type="GO" id="GO:0009279">
    <property type="term" value="C:cell outer membrane"/>
    <property type="evidence" value="ECO:0007669"/>
    <property type="project" value="UniProtKB-SubCell"/>
</dbReference>
<keyword evidence="10 16" id="KW-0798">TonB box</keyword>
<evidence type="ECO:0000256" key="11">
    <source>
        <dbReference type="ARBA" id="ARBA00023136"/>
    </source>
</evidence>
<evidence type="ECO:0000256" key="9">
    <source>
        <dbReference type="ARBA" id="ARBA00023065"/>
    </source>
</evidence>
<comment type="subcellular location">
    <subcellularLocation>
        <location evidence="1 15">Cell outer membrane</location>
        <topology evidence="1 15">Multi-pass membrane protein</topology>
    </subcellularLocation>
</comment>
<evidence type="ECO:0000256" key="6">
    <source>
        <dbReference type="ARBA" id="ARBA00022692"/>
    </source>
</evidence>
<dbReference type="InterPro" id="IPR037066">
    <property type="entry name" value="Plug_dom_sf"/>
</dbReference>
<keyword evidence="3 15" id="KW-0813">Transport</keyword>
<evidence type="ECO:0000256" key="14">
    <source>
        <dbReference type="ARBA" id="ARBA00072094"/>
    </source>
</evidence>
<evidence type="ECO:0000313" key="20">
    <source>
        <dbReference type="Proteomes" id="UP000013165"/>
    </source>
</evidence>
<dbReference type="InterPro" id="IPR000531">
    <property type="entry name" value="Beta-barrel_TonB"/>
</dbReference>
<dbReference type="GO" id="GO:0044718">
    <property type="term" value="P:siderophore transmembrane transport"/>
    <property type="evidence" value="ECO:0007669"/>
    <property type="project" value="TreeGrafter"/>
</dbReference>
<keyword evidence="9" id="KW-0406">Ion transport</keyword>
<dbReference type="FunFam" id="2.170.130.10:FF:000011">
    <property type="entry name" value="TonB-dependent siderophore receptor"/>
    <property type="match status" value="1"/>
</dbReference>
<reference evidence="19 20" key="1">
    <citation type="journal article" date="2013" name="Genome Announc.">
        <title>Genome Sequence of the Polycyclic Aromatic Hydrocarbon-Degrading Bacterium Strain Marinobacter nanhaiticus D15-8WT.</title>
        <authorList>
            <person name="Cui Z."/>
            <person name="Gao W."/>
            <person name="Li Q."/>
            <person name="Xu G."/>
            <person name="Zheng L."/>
        </authorList>
    </citation>
    <scope>NUCLEOTIDE SEQUENCE [LARGE SCALE GENOMIC DNA]</scope>
    <source>
        <strain evidence="19 20">D15-8W</strain>
    </source>
</reference>